<comment type="caution">
    <text evidence="3">The sequence shown here is derived from an EMBL/GenBank/DDBJ whole genome shotgun (WGS) entry which is preliminary data.</text>
</comment>
<dbReference type="InterPro" id="IPR029787">
    <property type="entry name" value="Nucleotide_cyclase"/>
</dbReference>
<dbReference type="PANTHER" id="PTHR43081:SF1">
    <property type="entry name" value="ADENYLATE CYCLASE, TERMINAL-DIFFERENTIATION SPECIFIC"/>
    <property type="match status" value="1"/>
</dbReference>
<feature type="transmembrane region" description="Helical" evidence="1">
    <location>
        <begin position="12"/>
        <end position="33"/>
    </location>
</feature>
<evidence type="ECO:0000313" key="4">
    <source>
        <dbReference type="Proteomes" id="UP001597012"/>
    </source>
</evidence>
<proteinExistence type="predicted"/>
<keyword evidence="1" id="KW-1133">Transmembrane helix</keyword>
<reference evidence="4" key="1">
    <citation type="journal article" date="2019" name="Int. J. Syst. Evol. Microbiol.">
        <title>The Global Catalogue of Microorganisms (GCM) 10K type strain sequencing project: providing services to taxonomists for standard genome sequencing and annotation.</title>
        <authorList>
            <consortium name="The Broad Institute Genomics Platform"/>
            <consortium name="The Broad Institute Genome Sequencing Center for Infectious Disease"/>
            <person name="Wu L."/>
            <person name="Ma J."/>
        </authorList>
    </citation>
    <scope>NUCLEOTIDE SEQUENCE [LARGE SCALE GENOMIC DNA]</scope>
    <source>
        <strain evidence="4">CCUG 61948</strain>
    </source>
</reference>
<dbReference type="EMBL" id="JBHTHY010000003">
    <property type="protein sequence ID" value="MFD0796287.1"/>
    <property type="molecule type" value="Genomic_DNA"/>
</dbReference>
<dbReference type="RefSeq" id="WP_379932014.1">
    <property type="nucleotide sequence ID" value="NZ_JBHTHY010000003.1"/>
</dbReference>
<evidence type="ECO:0000259" key="2">
    <source>
        <dbReference type="PROSITE" id="PS50125"/>
    </source>
</evidence>
<keyword evidence="1" id="KW-0812">Transmembrane</keyword>
<gene>
    <name evidence="3" type="ORF">ACFQZJ_02355</name>
</gene>
<feature type="transmembrane region" description="Helical" evidence="1">
    <location>
        <begin position="53"/>
        <end position="73"/>
    </location>
</feature>
<organism evidence="3 4">
    <name type="scientific">Maribacter chungangensis</name>
    <dbReference type="NCBI Taxonomy" id="1069117"/>
    <lineage>
        <taxon>Bacteria</taxon>
        <taxon>Pseudomonadati</taxon>
        <taxon>Bacteroidota</taxon>
        <taxon>Flavobacteriia</taxon>
        <taxon>Flavobacteriales</taxon>
        <taxon>Flavobacteriaceae</taxon>
        <taxon>Maribacter</taxon>
    </lineage>
</organism>
<protein>
    <submittedName>
        <fullName evidence="3">Adenylate/guanylate cyclase domain-containing protein</fullName>
    </submittedName>
</protein>
<dbReference type="Pfam" id="PF00211">
    <property type="entry name" value="Guanylate_cyc"/>
    <property type="match status" value="1"/>
</dbReference>
<dbReference type="Gene3D" id="3.30.70.1230">
    <property type="entry name" value="Nucleotide cyclase"/>
    <property type="match status" value="1"/>
</dbReference>
<dbReference type="PROSITE" id="PS50125">
    <property type="entry name" value="GUANYLATE_CYCLASE_2"/>
    <property type="match status" value="1"/>
</dbReference>
<dbReference type="SUPFAM" id="SSF55073">
    <property type="entry name" value="Nucleotide cyclase"/>
    <property type="match status" value="1"/>
</dbReference>
<feature type="transmembrane region" description="Helical" evidence="1">
    <location>
        <begin position="93"/>
        <end position="112"/>
    </location>
</feature>
<keyword evidence="4" id="KW-1185">Reference proteome</keyword>
<dbReference type="InterPro" id="IPR050697">
    <property type="entry name" value="Adenylyl/Guanylyl_Cyclase_3/4"/>
</dbReference>
<accession>A0ABW3AZK2</accession>
<keyword evidence="1" id="KW-0472">Membrane</keyword>
<feature type="transmembrane region" description="Helical" evidence="1">
    <location>
        <begin position="132"/>
        <end position="156"/>
    </location>
</feature>
<dbReference type="InterPro" id="IPR001054">
    <property type="entry name" value="A/G_cyclase"/>
</dbReference>
<dbReference type="CDD" id="cd07302">
    <property type="entry name" value="CHD"/>
    <property type="match status" value="1"/>
</dbReference>
<evidence type="ECO:0000313" key="3">
    <source>
        <dbReference type="EMBL" id="MFD0796287.1"/>
    </source>
</evidence>
<name>A0ABW3AZK2_9FLAO</name>
<evidence type="ECO:0000256" key="1">
    <source>
        <dbReference type="SAM" id="Phobius"/>
    </source>
</evidence>
<feature type="domain" description="Guanylate cyclase" evidence="2">
    <location>
        <begin position="184"/>
        <end position="313"/>
    </location>
</feature>
<dbReference type="PANTHER" id="PTHR43081">
    <property type="entry name" value="ADENYLATE CYCLASE, TERMINAL-DIFFERENTIATION SPECIFIC-RELATED"/>
    <property type="match status" value="1"/>
</dbReference>
<dbReference type="Proteomes" id="UP001597012">
    <property type="component" value="Unassembled WGS sequence"/>
</dbReference>
<sequence length="364" mass="41396">MKLSAITKRNIVRIIPFGIIWLVFGALFLWVEYAAIGNQENIPETAVRLDADILTFALTGITLIGLLVGLLELLFLNRLFEKKSFSVKITSKFLIYAAFFLILIFITFQIAASMEFGTSVFDERVWKKYVAFFFSITNVSTMIQLSFSLLVSLLYAEISENLGQNVLLNFFTGKYHKPVAETRIFMFADMKDSTSIAEQLGHIRYFEMLKSYYFDLSNAIVKNYGEVYQYIGDEIVISWKLKNGIAKNNCIHCYFDMKADLLKRKDVYLEKYGRFPDFKAGLHFGEVTTGEIGALKKEIFFTGDVLNTTARIQGLCNEYGVDLLVSKDLVDQLDLEHGYSVQIQGKPQLKGKIDALDLATVTLN</sequence>
<dbReference type="SMART" id="SM00044">
    <property type="entry name" value="CYCc"/>
    <property type="match status" value="1"/>
</dbReference>